<dbReference type="PANTHER" id="PTHR30560:SF4">
    <property type="entry name" value="OS01G0894700 PROTEIN"/>
    <property type="match status" value="1"/>
</dbReference>
<name>A0A453G5R9_AEGTS</name>
<evidence type="ECO:0000313" key="2">
    <source>
        <dbReference type="EnsemblPlants" id="AET3Gv20890900.4"/>
    </source>
</evidence>
<dbReference type="Proteomes" id="UP000015105">
    <property type="component" value="Chromosome 3D"/>
</dbReference>
<dbReference type="GO" id="GO:0051083">
    <property type="term" value="P:'de novo' cotranslational protein folding"/>
    <property type="evidence" value="ECO:0007669"/>
    <property type="project" value="TreeGrafter"/>
</dbReference>
<dbReference type="InterPro" id="IPR036611">
    <property type="entry name" value="Trigger_fac_ribosome-bd_sf"/>
</dbReference>
<dbReference type="PANTHER" id="PTHR30560">
    <property type="entry name" value="TRIGGER FACTOR CHAPERONE AND PEPTIDYL-PROLYL CIS/TRANS ISOMERASE"/>
    <property type="match status" value="1"/>
</dbReference>
<feature type="region of interest" description="Disordered" evidence="1">
    <location>
        <begin position="31"/>
        <end position="60"/>
    </location>
</feature>
<organism evidence="2 3">
    <name type="scientific">Aegilops tauschii subsp. strangulata</name>
    <name type="common">Goatgrass</name>
    <dbReference type="NCBI Taxonomy" id="200361"/>
    <lineage>
        <taxon>Eukaryota</taxon>
        <taxon>Viridiplantae</taxon>
        <taxon>Streptophyta</taxon>
        <taxon>Embryophyta</taxon>
        <taxon>Tracheophyta</taxon>
        <taxon>Spermatophyta</taxon>
        <taxon>Magnoliopsida</taxon>
        <taxon>Liliopsida</taxon>
        <taxon>Poales</taxon>
        <taxon>Poaceae</taxon>
        <taxon>BOP clade</taxon>
        <taxon>Pooideae</taxon>
        <taxon>Triticodae</taxon>
        <taxon>Triticeae</taxon>
        <taxon>Triticinae</taxon>
        <taxon>Aegilops</taxon>
    </lineage>
</organism>
<dbReference type="GO" id="GO:0044183">
    <property type="term" value="F:protein folding chaperone"/>
    <property type="evidence" value="ECO:0007669"/>
    <property type="project" value="TreeGrafter"/>
</dbReference>
<reference evidence="2" key="3">
    <citation type="journal article" date="2017" name="Nature">
        <title>Genome sequence of the progenitor of the wheat D genome Aegilops tauschii.</title>
        <authorList>
            <person name="Luo M.C."/>
            <person name="Gu Y.Q."/>
            <person name="Puiu D."/>
            <person name="Wang H."/>
            <person name="Twardziok S.O."/>
            <person name="Deal K.R."/>
            <person name="Huo N."/>
            <person name="Zhu T."/>
            <person name="Wang L."/>
            <person name="Wang Y."/>
            <person name="McGuire P.E."/>
            <person name="Liu S."/>
            <person name="Long H."/>
            <person name="Ramasamy R.K."/>
            <person name="Rodriguez J.C."/>
            <person name="Van S.L."/>
            <person name="Yuan L."/>
            <person name="Wang Z."/>
            <person name="Xia Z."/>
            <person name="Xiao L."/>
            <person name="Anderson O.D."/>
            <person name="Ouyang S."/>
            <person name="Liang Y."/>
            <person name="Zimin A.V."/>
            <person name="Pertea G."/>
            <person name="Qi P."/>
            <person name="Bennetzen J.L."/>
            <person name="Dai X."/>
            <person name="Dawson M.W."/>
            <person name="Muller H.G."/>
            <person name="Kugler K."/>
            <person name="Rivarola-Duarte L."/>
            <person name="Spannagl M."/>
            <person name="Mayer K.F.X."/>
            <person name="Lu F.H."/>
            <person name="Bevan M.W."/>
            <person name="Leroy P."/>
            <person name="Li P."/>
            <person name="You F.M."/>
            <person name="Sun Q."/>
            <person name="Liu Z."/>
            <person name="Lyons E."/>
            <person name="Wicker T."/>
            <person name="Salzberg S.L."/>
            <person name="Devos K.M."/>
            <person name="Dvorak J."/>
        </authorList>
    </citation>
    <scope>NUCLEOTIDE SEQUENCE [LARGE SCALE GENOMIC DNA]</scope>
    <source>
        <strain evidence="2">cv. AL8/78</strain>
    </source>
</reference>
<dbReference type="GO" id="GO:0003755">
    <property type="term" value="F:peptidyl-prolyl cis-trans isomerase activity"/>
    <property type="evidence" value="ECO:0007669"/>
    <property type="project" value="TreeGrafter"/>
</dbReference>
<feature type="compositionally biased region" description="Basic and acidic residues" evidence="1">
    <location>
        <begin position="98"/>
        <end position="116"/>
    </location>
</feature>
<dbReference type="Gramene" id="AET3Gv20890900.4">
    <property type="protein sequence ID" value="AET3Gv20890900.4"/>
    <property type="gene ID" value="AET3Gv20890900"/>
</dbReference>
<reference evidence="2" key="4">
    <citation type="submission" date="2019-03" db="UniProtKB">
        <authorList>
            <consortium name="EnsemblPlants"/>
        </authorList>
    </citation>
    <scope>IDENTIFICATION</scope>
</reference>
<dbReference type="InterPro" id="IPR005215">
    <property type="entry name" value="Trig_fac"/>
</dbReference>
<reference evidence="2" key="5">
    <citation type="journal article" date="2021" name="G3 (Bethesda)">
        <title>Aegilops tauschii genome assembly Aet v5.0 features greater sequence contiguity and improved annotation.</title>
        <authorList>
            <person name="Wang L."/>
            <person name="Zhu T."/>
            <person name="Rodriguez J.C."/>
            <person name="Deal K.R."/>
            <person name="Dubcovsky J."/>
            <person name="McGuire P.E."/>
            <person name="Lux T."/>
            <person name="Spannagl M."/>
            <person name="Mayer K.F.X."/>
            <person name="Baldrich P."/>
            <person name="Meyers B.C."/>
            <person name="Huo N."/>
            <person name="Gu Y.Q."/>
            <person name="Zhou H."/>
            <person name="Devos K.M."/>
            <person name="Bennetzen J.L."/>
            <person name="Unver T."/>
            <person name="Budak H."/>
            <person name="Gulick P.J."/>
            <person name="Galiba G."/>
            <person name="Kalapos B."/>
            <person name="Nelson D.R."/>
            <person name="Li P."/>
            <person name="You F.M."/>
            <person name="Luo M.C."/>
            <person name="Dvorak J."/>
        </authorList>
    </citation>
    <scope>NUCLEOTIDE SEQUENCE [LARGE SCALE GENOMIC DNA]</scope>
    <source>
        <strain evidence="2">cv. AL8/78</strain>
    </source>
</reference>
<dbReference type="GO" id="GO:0043022">
    <property type="term" value="F:ribosome binding"/>
    <property type="evidence" value="ECO:0007669"/>
    <property type="project" value="TreeGrafter"/>
</dbReference>
<dbReference type="EnsemblPlants" id="AET3Gv20890900.4">
    <property type="protein sequence ID" value="AET3Gv20890900.4"/>
    <property type="gene ID" value="AET3Gv20890900"/>
</dbReference>
<proteinExistence type="predicted"/>
<evidence type="ECO:0000313" key="3">
    <source>
        <dbReference type="Proteomes" id="UP000015105"/>
    </source>
</evidence>
<dbReference type="GO" id="GO:0015031">
    <property type="term" value="P:protein transport"/>
    <property type="evidence" value="ECO:0007669"/>
    <property type="project" value="InterPro"/>
</dbReference>
<feature type="region of interest" description="Disordered" evidence="1">
    <location>
        <begin position="82"/>
        <end position="141"/>
    </location>
</feature>
<evidence type="ECO:0000256" key="1">
    <source>
        <dbReference type="SAM" id="MobiDB-lite"/>
    </source>
</evidence>
<dbReference type="GO" id="GO:0043335">
    <property type="term" value="P:protein unfolding"/>
    <property type="evidence" value="ECO:0007669"/>
    <property type="project" value="TreeGrafter"/>
</dbReference>
<sequence length="141" mass="15947">MPASAPCLPKGCLFRPGEVRGTHSCRCRRLDQVGPHRSPRPRRPGSRWIASRQPLSNVTKKRSMLRIELPGKETQKVFDAALTSLAKDAPPVPGFRRSKGDTKQHSPVDARQEPGHQVHPSRNTQRHRRRFRQEGEPQGEP</sequence>
<dbReference type="AlphaFoldDB" id="A0A453G5R9"/>
<evidence type="ECO:0008006" key="4">
    <source>
        <dbReference type="Google" id="ProtNLM"/>
    </source>
</evidence>
<keyword evidence="3" id="KW-1185">Reference proteome</keyword>
<protein>
    <recommendedName>
        <fullName evidence="4">Trigger factor ribosome-binding bacterial domain-containing protein</fullName>
    </recommendedName>
</protein>
<reference evidence="3" key="1">
    <citation type="journal article" date="2014" name="Science">
        <title>Ancient hybridizations among the ancestral genomes of bread wheat.</title>
        <authorList>
            <consortium name="International Wheat Genome Sequencing Consortium,"/>
            <person name="Marcussen T."/>
            <person name="Sandve S.R."/>
            <person name="Heier L."/>
            <person name="Spannagl M."/>
            <person name="Pfeifer M."/>
            <person name="Jakobsen K.S."/>
            <person name="Wulff B.B."/>
            <person name="Steuernagel B."/>
            <person name="Mayer K.F."/>
            <person name="Olsen O.A."/>
        </authorList>
    </citation>
    <scope>NUCLEOTIDE SEQUENCE [LARGE SCALE GENOMIC DNA]</scope>
    <source>
        <strain evidence="3">cv. AL8/78</strain>
    </source>
</reference>
<accession>A0A453G5R9</accession>
<dbReference type="Gene3D" id="3.30.70.1050">
    <property type="entry name" value="Trigger factor ribosome-binding domain"/>
    <property type="match status" value="1"/>
</dbReference>
<reference evidence="3" key="2">
    <citation type="journal article" date="2017" name="Nat. Plants">
        <title>The Aegilops tauschii genome reveals multiple impacts of transposons.</title>
        <authorList>
            <person name="Zhao G."/>
            <person name="Zou C."/>
            <person name="Li K."/>
            <person name="Wang K."/>
            <person name="Li T."/>
            <person name="Gao L."/>
            <person name="Zhang X."/>
            <person name="Wang H."/>
            <person name="Yang Z."/>
            <person name="Liu X."/>
            <person name="Jiang W."/>
            <person name="Mao L."/>
            <person name="Kong X."/>
            <person name="Jiao Y."/>
            <person name="Jia J."/>
        </authorList>
    </citation>
    <scope>NUCLEOTIDE SEQUENCE [LARGE SCALE GENOMIC DNA]</scope>
    <source>
        <strain evidence="3">cv. AL8/78</strain>
    </source>
</reference>